<accession>A0A843WRG7</accession>
<sequence length="284" mass="29982">MALVSHSRCLLAGVPRVRSVCVKATCQLLRSPETPACVTRGLEAVCLSEDLWLGLGGVGVLVAKHGSGVVERGGGGRASLLDHGMAPLLSSDFCLRSPQVSYRDTRQKATCNLSCSGGDRLVVAFPSDLQFLFPIVAKDGSCPSWLEGGLTNMARGQSSCLGPWPCGPLGYGPWGGSAPRALPSDEERDGSICHVLNLKATPCVSLSGCDRIHVAFYLLVATGFSSPSGFDVVDCGSADLLGDQLVLSHCISRRWFRSHIVVSGVEPQLDRAAGVHVWCSTLDF</sequence>
<comment type="caution">
    <text evidence="1">The sequence shown here is derived from an EMBL/GenBank/DDBJ whole genome shotgun (WGS) entry which is preliminary data.</text>
</comment>
<dbReference type="AlphaFoldDB" id="A0A843WRG7"/>
<proteinExistence type="predicted"/>
<evidence type="ECO:0000313" key="1">
    <source>
        <dbReference type="EMBL" id="MQM13222.1"/>
    </source>
</evidence>
<keyword evidence="2" id="KW-1185">Reference proteome</keyword>
<protein>
    <submittedName>
        <fullName evidence="1">Uncharacterized protein</fullName>
    </submittedName>
</protein>
<reference evidence="1" key="1">
    <citation type="submission" date="2017-07" db="EMBL/GenBank/DDBJ databases">
        <title>Taro Niue Genome Assembly and Annotation.</title>
        <authorList>
            <person name="Atibalentja N."/>
            <person name="Keating K."/>
            <person name="Fields C.J."/>
        </authorList>
    </citation>
    <scope>NUCLEOTIDE SEQUENCE</scope>
    <source>
        <strain evidence="1">Niue_2</strain>
        <tissue evidence="1">Leaf</tissue>
    </source>
</reference>
<organism evidence="1 2">
    <name type="scientific">Colocasia esculenta</name>
    <name type="common">Wild taro</name>
    <name type="synonym">Arum esculentum</name>
    <dbReference type="NCBI Taxonomy" id="4460"/>
    <lineage>
        <taxon>Eukaryota</taxon>
        <taxon>Viridiplantae</taxon>
        <taxon>Streptophyta</taxon>
        <taxon>Embryophyta</taxon>
        <taxon>Tracheophyta</taxon>
        <taxon>Spermatophyta</taxon>
        <taxon>Magnoliopsida</taxon>
        <taxon>Liliopsida</taxon>
        <taxon>Araceae</taxon>
        <taxon>Aroideae</taxon>
        <taxon>Colocasieae</taxon>
        <taxon>Colocasia</taxon>
    </lineage>
</organism>
<evidence type="ECO:0000313" key="2">
    <source>
        <dbReference type="Proteomes" id="UP000652761"/>
    </source>
</evidence>
<name>A0A843WRG7_COLES</name>
<dbReference type="EMBL" id="NMUH01005614">
    <property type="protein sequence ID" value="MQM13222.1"/>
    <property type="molecule type" value="Genomic_DNA"/>
</dbReference>
<gene>
    <name evidence="1" type="ORF">Taro_046147</name>
</gene>
<dbReference type="Proteomes" id="UP000652761">
    <property type="component" value="Unassembled WGS sequence"/>
</dbReference>